<name>A0A9Q1JC17_SYNKA</name>
<evidence type="ECO:0000313" key="2">
    <source>
        <dbReference type="Proteomes" id="UP001152622"/>
    </source>
</evidence>
<reference evidence="1" key="1">
    <citation type="journal article" date="2023" name="Science">
        <title>Genome structures resolve the early diversification of teleost fishes.</title>
        <authorList>
            <person name="Parey E."/>
            <person name="Louis A."/>
            <person name="Montfort J."/>
            <person name="Bouchez O."/>
            <person name="Roques C."/>
            <person name="Iampietro C."/>
            <person name="Lluch J."/>
            <person name="Castinel A."/>
            <person name="Donnadieu C."/>
            <person name="Desvignes T."/>
            <person name="Floi Bucao C."/>
            <person name="Jouanno E."/>
            <person name="Wen M."/>
            <person name="Mejri S."/>
            <person name="Dirks R."/>
            <person name="Jansen H."/>
            <person name="Henkel C."/>
            <person name="Chen W.J."/>
            <person name="Zahm M."/>
            <person name="Cabau C."/>
            <person name="Klopp C."/>
            <person name="Thompson A.W."/>
            <person name="Robinson-Rechavi M."/>
            <person name="Braasch I."/>
            <person name="Lecointre G."/>
            <person name="Bobe J."/>
            <person name="Postlethwait J.H."/>
            <person name="Berthelot C."/>
            <person name="Roest Crollius H."/>
            <person name="Guiguen Y."/>
        </authorList>
    </citation>
    <scope>NUCLEOTIDE SEQUENCE</scope>
    <source>
        <strain evidence="1">WJC10195</strain>
    </source>
</reference>
<protein>
    <submittedName>
        <fullName evidence="1">Uncharacterized protein</fullName>
    </submittedName>
</protein>
<keyword evidence="2" id="KW-1185">Reference proteome</keyword>
<accession>A0A9Q1JC17</accession>
<sequence>MSETRAVLQLRQLSASASASERRGPGARLCASERVFLECSWRRRPDPKLFPLGSFDPLVSQNAGVSSLS</sequence>
<evidence type="ECO:0000313" key="1">
    <source>
        <dbReference type="EMBL" id="KAJ8376875.1"/>
    </source>
</evidence>
<proteinExistence type="predicted"/>
<gene>
    <name evidence="1" type="ORF">SKAU_G00074550</name>
</gene>
<dbReference type="Proteomes" id="UP001152622">
    <property type="component" value="Chromosome 2"/>
</dbReference>
<dbReference type="EMBL" id="JAINUF010000002">
    <property type="protein sequence ID" value="KAJ8376875.1"/>
    <property type="molecule type" value="Genomic_DNA"/>
</dbReference>
<organism evidence="1 2">
    <name type="scientific">Synaphobranchus kaupii</name>
    <name type="common">Kaup's arrowtooth eel</name>
    <dbReference type="NCBI Taxonomy" id="118154"/>
    <lineage>
        <taxon>Eukaryota</taxon>
        <taxon>Metazoa</taxon>
        <taxon>Chordata</taxon>
        <taxon>Craniata</taxon>
        <taxon>Vertebrata</taxon>
        <taxon>Euteleostomi</taxon>
        <taxon>Actinopterygii</taxon>
        <taxon>Neopterygii</taxon>
        <taxon>Teleostei</taxon>
        <taxon>Anguilliformes</taxon>
        <taxon>Synaphobranchidae</taxon>
        <taxon>Synaphobranchus</taxon>
    </lineage>
</organism>
<comment type="caution">
    <text evidence="1">The sequence shown here is derived from an EMBL/GenBank/DDBJ whole genome shotgun (WGS) entry which is preliminary data.</text>
</comment>
<dbReference type="AlphaFoldDB" id="A0A9Q1JC17"/>